<dbReference type="PANTHER" id="PTHR42998">
    <property type="entry name" value="TYPE I RESTRICTION ENZYME HINDVIIP M PROTEIN-RELATED"/>
    <property type="match status" value="1"/>
</dbReference>
<feature type="domain" description="DNA methylase adenine-specific" evidence="4">
    <location>
        <begin position="425"/>
        <end position="499"/>
    </location>
</feature>
<keyword evidence="2" id="KW-0175">Coiled coil</keyword>
<evidence type="ECO:0000256" key="3">
    <source>
        <dbReference type="SAM" id="MobiDB-lite"/>
    </source>
</evidence>
<name>A0A9D1WSQ0_9FIRM</name>
<keyword evidence="6" id="KW-0808">Transferase</keyword>
<dbReference type="PRINTS" id="PR00507">
    <property type="entry name" value="N12N6MTFRASE"/>
</dbReference>
<protein>
    <submittedName>
        <fullName evidence="6">N-6 DNA methylase</fullName>
    </submittedName>
</protein>
<dbReference type="GO" id="GO:0009307">
    <property type="term" value="P:DNA restriction-modification system"/>
    <property type="evidence" value="ECO:0007669"/>
    <property type="project" value="UniProtKB-KW"/>
</dbReference>
<dbReference type="SUPFAM" id="SSF53335">
    <property type="entry name" value="S-adenosyl-L-methionine-dependent methyltransferases"/>
    <property type="match status" value="1"/>
</dbReference>
<feature type="domain" description="DNA methylase adenine-specific" evidence="4">
    <location>
        <begin position="541"/>
        <end position="616"/>
    </location>
</feature>
<feature type="compositionally biased region" description="Basic and acidic residues" evidence="3">
    <location>
        <begin position="641"/>
        <end position="659"/>
    </location>
</feature>
<reference evidence="6" key="2">
    <citation type="submission" date="2021-04" db="EMBL/GenBank/DDBJ databases">
        <authorList>
            <person name="Gilroy R."/>
        </authorList>
    </citation>
    <scope>NUCLEOTIDE SEQUENCE</scope>
    <source>
        <strain evidence="6">CHK188-5543</strain>
    </source>
</reference>
<comment type="caution">
    <text evidence="6">The sequence shown here is derived from an EMBL/GenBank/DDBJ whole genome shotgun (WGS) entry which is preliminary data.</text>
</comment>
<keyword evidence="1" id="KW-0680">Restriction system</keyword>
<keyword evidence="6" id="KW-0489">Methyltransferase</keyword>
<dbReference type="GO" id="GO:0008170">
    <property type="term" value="F:N-methyltransferase activity"/>
    <property type="evidence" value="ECO:0007669"/>
    <property type="project" value="InterPro"/>
</dbReference>
<feature type="coiled-coil region" evidence="2">
    <location>
        <begin position="354"/>
        <end position="412"/>
    </location>
</feature>
<dbReference type="InterPro" id="IPR029063">
    <property type="entry name" value="SAM-dependent_MTases_sf"/>
</dbReference>
<organism evidence="6 7">
    <name type="scientific">Candidatus Anaerotruncus excrementipullorum</name>
    <dbReference type="NCBI Taxonomy" id="2838465"/>
    <lineage>
        <taxon>Bacteria</taxon>
        <taxon>Bacillati</taxon>
        <taxon>Bacillota</taxon>
        <taxon>Clostridia</taxon>
        <taxon>Eubacteriales</taxon>
        <taxon>Oscillospiraceae</taxon>
        <taxon>Anaerotruncus</taxon>
    </lineage>
</organism>
<dbReference type="InterPro" id="IPR029464">
    <property type="entry name" value="HSDR_N"/>
</dbReference>
<dbReference type="Pfam" id="PF13588">
    <property type="entry name" value="HSDR_N_2"/>
    <property type="match status" value="1"/>
</dbReference>
<dbReference type="InterPro" id="IPR002052">
    <property type="entry name" value="DNA_methylase_N6_adenine_CS"/>
</dbReference>
<dbReference type="InterPro" id="IPR052916">
    <property type="entry name" value="Type-I_RE_MTase_Subunit"/>
</dbReference>
<dbReference type="PANTHER" id="PTHR42998:SF1">
    <property type="entry name" value="TYPE I RESTRICTION ENZYME HINDI METHYLASE SUBUNIT"/>
    <property type="match status" value="1"/>
</dbReference>
<evidence type="ECO:0000313" key="7">
    <source>
        <dbReference type="Proteomes" id="UP000886800"/>
    </source>
</evidence>
<accession>A0A9D1WSQ0</accession>
<dbReference type="EMBL" id="DXES01000173">
    <property type="protein sequence ID" value="HIX66187.1"/>
    <property type="molecule type" value="Genomic_DNA"/>
</dbReference>
<dbReference type="GO" id="GO:0032259">
    <property type="term" value="P:methylation"/>
    <property type="evidence" value="ECO:0007669"/>
    <property type="project" value="UniProtKB-KW"/>
</dbReference>
<evidence type="ECO:0000259" key="5">
    <source>
        <dbReference type="Pfam" id="PF13588"/>
    </source>
</evidence>
<dbReference type="Pfam" id="PF02384">
    <property type="entry name" value="N6_Mtase"/>
    <property type="match status" value="3"/>
</dbReference>
<reference evidence="6" key="1">
    <citation type="journal article" date="2021" name="PeerJ">
        <title>Extensive microbial diversity within the chicken gut microbiome revealed by metagenomics and culture.</title>
        <authorList>
            <person name="Gilroy R."/>
            <person name="Ravi A."/>
            <person name="Getino M."/>
            <person name="Pursley I."/>
            <person name="Horton D.L."/>
            <person name="Alikhan N.F."/>
            <person name="Baker D."/>
            <person name="Gharbi K."/>
            <person name="Hall N."/>
            <person name="Watson M."/>
            <person name="Adriaenssens E.M."/>
            <person name="Foster-Nyarko E."/>
            <person name="Jarju S."/>
            <person name="Secka A."/>
            <person name="Antonio M."/>
            <person name="Oren A."/>
            <person name="Chaudhuri R.R."/>
            <person name="La Ragione R."/>
            <person name="Hildebrand F."/>
            <person name="Pallen M.J."/>
        </authorList>
    </citation>
    <scope>NUCLEOTIDE SEQUENCE</scope>
    <source>
        <strain evidence="6">CHK188-5543</strain>
    </source>
</reference>
<dbReference type="PROSITE" id="PS00092">
    <property type="entry name" value="N6_MTASE"/>
    <property type="match status" value="1"/>
</dbReference>
<evidence type="ECO:0000256" key="1">
    <source>
        <dbReference type="ARBA" id="ARBA00022747"/>
    </source>
</evidence>
<evidence type="ECO:0000259" key="4">
    <source>
        <dbReference type="Pfam" id="PF02384"/>
    </source>
</evidence>
<dbReference type="Proteomes" id="UP000886800">
    <property type="component" value="Unassembled WGS sequence"/>
</dbReference>
<feature type="domain" description="DNA methylase adenine-specific" evidence="4">
    <location>
        <begin position="298"/>
        <end position="366"/>
    </location>
</feature>
<feature type="region of interest" description="Disordered" evidence="3">
    <location>
        <begin position="620"/>
        <end position="659"/>
    </location>
</feature>
<evidence type="ECO:0000256" key="2">
    <source>
        <dbReference type="SAM" id="Coils"/>
    </source>
</evidence>
<gene>
    <name evidence="6" type="ORF">H9736_08070</name>
</gene>
<dbReference type="Gene3D" id="3.40.50.150">
    <property type="entry name" value="Vaccinia Virus protein VP39"/>
    <property type="match status" value="1"/>
</dbReference>
<feature type="domain" description="Type I restriction enzyme R protein N-terminal" evidence="5">
    <location>
        <begin position="26"/>
        <end position="149"/>
    </location>
</feature>
<proteinExistence type="predicted"/>
<dbReference type="InterPro" id="IPR003356">
    <property type="entry name" value="DNA_methylase_A-5"/>
</dbReference>
<sequence>MEQLKVIEENGMIYSFIRKKMLVATPEERVRQNFVALLVNRYGYPLEVMAEEYAPDYHGRGARSTRADLVVYQSPEDLARDYNAFLVVECKADNVKIRLEDFYQGTEYAAKVRAQFLILHNAKETQFFSVDQQKIPNKQEAFHQIVSIPRFEELGDERALDAIRSQTKTFTREEFTKLLRACHNIIRNNDKLSPEAAFDEISKILFMKIQYERDHKGSEVFTLSRFRQLEQDYEQFTRPTLRLRRMDMPYMQVLFGNTKAAFSQEQLFDPEEPIRIRQNSFEQILAKLEGYNLSDTQDDVKGIAFEEFLGTTFRGGLGQFFTPRPIVDFMVHVLDPMEGELICDPACGSGGFLIKAFEYVRDKIEQEVRQEKERLRRQLEGPGYSQKGQEVQRRINQQIAEMQEALNRELDTGVPGGRLYRLSHECIYGADANPRMARTSKMNMIMHGDGHSGVYHHDGFLNVEGIYEGRFDVILTNPPFGARISKDQKVTENDRMTPEQVRRARRRYGKEYDQALRQVEDNIGRPLLSLFDVGKYSGLTEVLFLERCLRLLKPGGRMGMVLPEGVLNTANLRRVREYIEGRARILLICSIPQDVFMTAGATVKPSLVFFKRFTPQEEQAYQQASQRAHDQARAPYLEEEGQLRRQQEQLRQKRTRTPEERHQLAVLKKRLQELDAAVEEAARPLLREYFDYEIPVAMVEDAGITSVGTLSAGNQLPQLLEEFSSYRREHPLWQAASHPVSYRLAPRGEVYRVTEEGEERLP</sequence>
<dbReference type="AlphaFoldDB" id="A0A9D1WSQ0"/>
<dbReference type="GO" id="GO:0003677">
    <property type="term" value="F:DNA binding"/>
    <property type="evidence" value="ECO:0007669"/>
    <property type="project" value="InterPro"/>
</dbReference>
<evidence type="ECO:0000313" key="6">
    <source>
        <dbReference type="EMBL" id="HIX66187.1"/>
    </source>
</evidence>